<feature type="active site" description="Proton donor" evidence="6">
    <location>
        <position position="304"/>
    </location>
</feature>
<feature type="domain" description="GH29D-like beta-sandwich" evidence="10">
    <location>
        <begin position="517"/>
        <end position="574"/>
    </location>
</feature>
<proteinExistence type="inferred from homology"/>
<dbReference type="GO" id="GO:0016020">
    <property type="term" value="C:membrane"/>
    <property type="evidence" value="ECO:0007669"/>
    <property type="project" value="TreeGrafter"/>
</dbReference>
<dbReference type="InterPro" id="IPR000421">
    <property type="entry name" value="FA58C"/>
</dbReference>
<feature type="domain" description="Glycoside hydrolase family 20 catalytic" evidence="7">
    <location>
        <begin position="130"/>
        <end position="472"/>
    </location>
</feature>
<feature type="domain" description="Beta-hexosaminidase bacterial type N-terminal" evidence="9">
    <location>
        <begin position="2"/>
        <end position="126"/>
    </location>
</feature>
<dbReference type="Gene3D" id="3.20.20.80">
    <property type="entry name" value="Glycosidases"/>
    <property type="match status" value="1"/>
</dbReference>
<evidence type="ECO:0000259" key="8">
    <source>
        <dbReference type="Pfam" id="PF00754"/>
    </source>
</evidence>
<dbReference type="AlphaFoldDB" id="V6ST22"/>
<dbReference type="Gene3D" id="3.30.379.10">
    <property type="entry name" value="Chitobiase/beta-hexosaminidase domain 2-like"/>
    <property type="match status" value="1"/>
</dbReference>
<evidence type="ECO:0000256" key="4">
    <source>
        <dbReference type="ARBA" id="ARBA00022801"/>
    </source>
</evidence>
<sequence length="734" mass="83300">MPLIPQPKELIQKEGNFTLNRGTLILIGNSESDNEIKLFNQFLKTSYGFELMTTDNSKSPLNTIQIQVENPKKDQSGEYELKVINSQILISAKGNIGLFYAFQTLQQLLPIEKENEVKIPCLEIKDEPKYAWRGMHLDVGRHFFPKEFIKKYIDYLAMYKMNTFHWHLTEDQGWRIEIKKYPKLTEVGAWRKGSMVGHYNDQKFDDKKYGGFYTQEEIKEIVAYAKSRHITVVPEIEMPGHSQAALAAYPELSCTGGPFEVATQWGVLDDVYCSKEATFEFLQNVLIEVLDLFPSEYIHIGGDESPKTRWKNCAHCQALIKKEGLKDEHELQSYFIRRIEKFLNAKGRQIIGWDEILEGGLAPNAAVMSWRGTEGGIAAAKQKHKVVMTPGSHCYFDHYQGEPKNEPVAIGGYTTVEKVYSFEPTPKDLTSEEAKYIMGAQGNVWTEYMNTPEHVEYMIMPRMAALAEVVWGTSDVTKYQSFQNRLIRHFSVYDKKGINYSRAIFEVTSKVSPSEKGDEVVFTLKSANTGIHFTTDGTNPTANSKKYKEPISVTKNQTVKAAYFENGKQKSAVIEKPFFITKSTGKKISLVNQPHENYGIGGPFTLVDGMRGNMEKYGRDWIGFWGKDLEATIDLGKKQSVSKVTMDVLTNDGSWIHYPKFIEVLVSNDGKSFQSVKKVPAEEIRTMKGIVIIEFDKQKTKYIKVIAPNAGKIPDGKPGAGSDCWLFVDEIMVE</sequence>
<dbReference type="Pfam" id="PF00728">
    <property type="entry name" value="Glyco_hydro_20"/>
    <property type="match status" value="1"/>
</dbReference>
<comment type="caution">
    <text evidence="11">The sequence shown here is derived from an EMBL/GenBank/DDBJ whole genome shotgun (WGS) entry which is preliminary data.</text>
</comment>
<reference evidence="11 12" key="1">
    <citation type="submission" date="2013-08" db="EMBL/GenBank/DDBJ databases">
        <title>Flavobacterium limnosediminis JC2902 genome sequencing.</title>
        <authorList>
            <person name="Lee K."/>
            <person name="Yi H."/>
            <person name="Park S."/>
            <person name="Chun J."/>
        </authorList>
    </citation>
    <scope>NUCLEOTIDE SEQUENCE [LARGE SCALE GENOMIC DNA]</scope>
    <source>
        <strain evidence="11 12">JC2902</strain>
    </source>
</reference>
<dbReference type="InterPro" id="IPR015882">
    <property type="entry name" value="HEX_bac_N"/>
</dbReference>
<dbReference type="Gene3D" id="2.60.120.260">
    <property type="entry name" value="Galactose-binding domain-like"/>
    <property type="match status" value="1"/>
</dbReference>
<dbReference type="SUPFAM" id="SSF49785">
    <property type="entry name" value="Galactose-binding domain-like"/>
    <property type="match status" value="1"/>
</dbReference>
<dbReference type="PANTHER" id="PTHR22600:SF57">
    <property type="entry name" value="BETA-N-ACETYLHEXOSAMINIDASE"/>
    <property type="match status" value="1"/>
</dbReference>
<protein>
    <recommendedName>
        <fullName evidence="3">beta-N-acetylhexosaminidase</fullName>
        <ecNumber evidence="3">3.2.1.52</ecNumber>
    </recommendedName>
</protein>
<dbReference type="STRING" id="1341181.FLJC2902T_00630"/>
<dbReference type="InterPro" id="IPR015883">
    <property type="entry name" value="Glyco_hydro_20_cat"/>
</dbReference>
<keyword evidence="4 11" id="KW-0378">Hydrolase</keyword>
<name>V6ST22_9FLAO</name>
<keyword evidence="5 11" id="KW-0326">Glycosidase</keyword>
<evidence type="ECO:0000256" key="5">
    <source>
        <dbReference type="ARBA" id="ARBA00023295"/>
    </source>
</evidence>
<dbReference type="InterPro" id="IPR008979">
    <property type="entry name" value="Galactose-bd-like_sf"/>
</dbReference>
<comment type="catalytic activity">
    <reaction evidence="1">
        <text>Hydrolysis of terminal non-reducing N-acetyl-D-hexosamine residues in N-acetyl-beta-D-hexosaminides.</text>
        <dbReference type="EC" id="3.2.1.52"/>
    </reaction>
</comment>
<dbReference type="InterPro" id="IPR059177">
    <property type="entry name" value="GH29D-like_dom"/>
</dbReference>
<evidence type="ECO:0000256" key="1">
    <source>
        <dbReference type="ARBA" id="ARBA00001231"/>
    </source>
</evidence>
<evidence type="ECO:0000256" key="2">
    <source>
        <dbReference type="ARBA" id="ARBA00006285"/>
    </source>
</evidence>
<dbReference type="GO" id="GO:0005975">
    <property type="term" value="P:carbohydrate metabolic process"/>
    <property type="evidence" value="ECO:0007669"/>
    <property type="project" value="InterPro"/>
</dbReference>
<dbReference type="Proteomes" id="UP000018004">
    <property type="component" value="Unassembled WGS sequence"/>
</dbReference>
<evidence type="ECO:0000313" key="11">
    <source>
        <dbReference type="EMBL" id="ESU29594.1"/>
    </source>
</evidence>
<dbReference type="CDD" id="cd06563">
    <property type="entry name" value="GH20_chitobiase-like"/>
    <property type="match status" value="1"/>
</dbReference>
<dbReference type="InterPro" id="IPR029018">
    <property type="entry name" value="Hex-like_dom2"/>
</dbReference>
<feature type="domain" description="F5/8 type C" evidence="8">
    <location>
        <begin position="602"/>
        <end position="709"/>
    </location>
</feature>
<accession>V6ST22</accession>
<dbReference type="PATRIC" id="fig|1341181.4.peg.60"/>
<dbReference type="InterPro" id="IPR025705">
    <property type="entry name" value="Beta_hexosaminidase_sua/sub"/>
</dbReference>
<evidence type="ECO:0000259" key="7">
    <source>
        <dbReference type="Pfam" id="PF00728"/>
    </source>
</evidence>
<evidence type="ECO:0000256" key="3">
    <source>
        <dbReference type="ARBA" id="ARBA00012663"/>
    </source>
</evidence>
<evidence type="ECO:0000313" key="12">
    <source>
        <dbReference type="Proteomes" id="UP000018004"/>
    </source>
</evidence>
<dbReference type="Pfam" id="PF13290">
    <property type="entry name" value="CHB_HEX_C_1"/>
    <property type="match status" value="1"/>
</dbReference>
<dbReference type="SUPFAM" id="SSF55545">
    <property type="entry name" value="beta-N-acetylhexosaminidase-like domain"/>
    <property type="match status" value="1"/>
</dbReference>
<dbReference type="Pfam" id="PF02838">
    <property type="entry name" value="Glyco_hydro_20b"/>
    <property type="match status" value="1"/>
</dbReference>
<dbReference type="eggNOG" id="COG3525">
    <property type="taxonomic scope" value="Bacteria"/>
</dbReference>
<dbReference type="Pfam" id="PF00754">
    <property type="entry name" value="F5_F8_type_C"/>
    <property type="match status" value="1"/>
</dbReference>
<dbReference type="PANTHER" id="PTHR22600">
    <property type="entry name" value="BETA-HEXOSAMINIDASE"/>
    <property type="match status" value="1"/>
</dbReference>
<evidence type="ECO:0000259" key="9">
    <source>
        <dbReference type="Pfam" id="PF02838"/>
    </source>
</evidence>
<evidence type="ECO:0000259" key="10">
    <source>
        <dbReference type="Pfam" id="PF13290"/>
    </source>
</evidence>
<dbReference type="EMBL" id="AVGG01000001">
    <property type="protein sequence ID" value="ESU29594.1"/>
    <property type="molecule type" value="Genomic_DNA"/>
</dbReference>
<evidence type="ECO:0000256" key="6">
    <source>
        <dbReference type="PIRSR" id="PIRSR625705-1"/>
    </source>
</evidence>
<organism evidence="11 12">
    <name type="scientific">Flavobacterium limnosediminis JC2902</name>
    <dbReference type="NCBI Taxonomy" id="1341181"/>
    <lineage>
        <taxon>Bacteria</taxon>
        <taxon>Pseudomonadati</taxon>
        <taxon>Bacteroidota</taxon>
        <taxon>Flavobacteriia</taxon>
        <taxon>Flavobacteriales</taxon>
        <taxon>Flavobacteriaceae</taxon>
        <taxon>Flavobacterium</taxon>
    </lineage>
</organism>
<dbReference type="GO" id="GO:0030203">
    <property type="term" value="P:glycosaminoglycan metabolic process"/>
    <property type="evidence" value="ECO:0007669"/>
    <property type="project" value="TreeGrafter"/>
</dbReference>
<dbReference type="PRINTS" id="PR00738">
    <property type="entry name" value="GLHYDRLASE20"/>
</dbReference>
<dbReference type="EC" id="3.2.1.52" evidence="3"/>
<dbReference type="GO" id="GO:0004563">
    <property type="term" value="F:beta-N-acetylhexosaminidase activity"/>
    <property type="evidence" value="ECO:0007669"/>
    <property type="project" value="UniProtKB-EC"/>
</dbReference>
<comment type="similarity">
    <text evidence="2">Belongs to the glycosyl hydrolase 20 family.</text>
</comment>
<gene>
    <name evidence="11" type="ORF">FLJC2902T_00630</name>
</gene>
<dbReference type="SUPFAM" id="SSF51445">
    <property type="entry name" value="(Trans)glycosidases"/>
    <property type="match status" value="1"/>
</dbReference>
<dbReference type="InterPro" id="IPR017853">
    <property type="entry name" value="GH"/>
</dbReference>
<keyword evidence="12" id="KW-1185">Reference proteome</keyword>